<protein>
    <submittedName>
        <fullName evidence="15">Cytochrome B</fullName>
    </submittedName>
</protein>
<evidence type="ECO:0000256" key="6">
    <source>
        <dbReference type="ARBA" id="ARBA00022692"/>
    </source>
</evidence>
<feature type="transmembrane region" description="Helical" evidence="13">
    <location>
        <begin position="143"/>
        <end position="162"/>
    </location>
</feature>
<feature type="domain" description="Cytochrome b561 bacterial/Ni-hydrogenase" evidence="14">
    <location>
        <begin position="4"/>
        <end position="173"/>
    </location>
</feature>
<dbReference type="RefSeq" id="WP_106877009.1">
    <property type="nucleotide sequence ID" value="NZ_PYEP01000003.1"/>
</dbReference>
<feature type="transmembrane region" description="Helical" evidence="13">
    <location>
        <begin position="82"/>
        <end position="107"/>
    </location>
</feature>
<comment type="subcellular location">
    <subcellularLocation>
        <location evidence="2">Cell membrane</location>
        <topology evidence="2">Multi-pass membrane protein</topology>
    </subcellularLocation>
</comment>
<evidence type="ECO:0000313" key="16">
    <source>
        <dbReference type="Proteomes" id="UP000240212"/>
    </source>
</evidence>
<evidence type="ECO:0000256" key="10">
    <source>
        <dbReference type="ARBA" id="ARBA00023004"/>
    </source>
</evidence>
<comment type="cofactor">
    <cofactor evidence="1">
        <name>heme b</name>
        <dbReference type="ChEBI" id="CHEBI:60344"/>
    </cofactor>
</comment>
<keyword evidence="4" id="KW-1003">Cell membrane</keyword>
<gene>
    <name evidence="15" type="ORF">C7G83_09350</name>
</gene>
<dbReference type="SUPFAM" id="SSF81342">
    <property type="entry name" value="Transmembrane di-heme cytochromes"/>
    <property type="match status" value="1"/>
</dbReference>
<evidence type="ECO:0000256" key="4">
    <source>
        <dbReference type="ARBA" id="ARBA00022475"/>
    </source>
</evidence>
<keyword evidence="8" id="KW-0249">Electron transport</keyword>
<comment type="similarity">
    <text evidence="12">Belongs to the cytochrome b561 family.</text>
</comment>
<evidence type="ECO:0000256" key="1">
    <source>
        <dbReference type="ARBA" id="ARBA00001970"/>
    </source>
</evidence>
<evidence type="ECO:0000313" key="15">
    <source>
        <dbReference type="EMBL" id="PSN08362.1"/>
    </source>
</evidence>
<dbReference type="STRING" id="1388748.GCA_000463155_02824"/>
<accession>A0A2P8VLE4</accession>
<evidence type="ECO:0000256" key="13">
    <source>
        <dbReference type="SAM" id="Phobius"/>
    </source>
</evidence>
<dbReference type="PANTHER" id="PTHR30529">
    <property type="entry name" value="CYTOCHROME B561"/>
    <property type="match status" value="1"/>
</dbReference>
<dbReference type="Proteomes" id="UP000240212">
    <property type="component" value="Unassembled WGS sequence"/>
</dbReference>
<evidence type="ECO:0000256" key="2">
    <source>
        <dbReference type="ARBA" id="ARBA00004651"/>
    </source>
</evidence>
<feature type="transmembrane region" description="Helical" evidence="13">
    <location>
        <begin position="12"/>
        <end position="33"/>
    </location>
</feature>
<keyword evidence="3" id="KW-0813">Transport</keyword>
<evidence type="ECO:0000256" key="9">
    <source>
        <dbReference type="ARBA" id="ARBA00022989"/>
    </source>
</evidence>
<dbReference type="GO" id="GO:0009055">
    <property type="term" value="F:electron transfer activity"/>
    <property type="evidence" value="ECO:0007669"/>
    <property type="project" value="InterPro"/>
</dbReference>
<evidence type="ECO:0000256" key="7">
    <source>
        <dbReference type="ARBA" id="ARBA00022723"/>
    </source>
</evidence>
<dbReference type="AlphaFoldDB" id="A0A2P8VLE4"/>
<organism evidence="15 16">
    <name type="scientific">Siccibacter turicensis</name>
    <dbReference type="NCBI Taxonomy" id="357233"/>
    <lineage>
        <taxon>Bacteria</taxon>
        <taxon>Pseudomonadati</taxon>
        <taxon>Pseudomonadota</taxon>
        <taxon>Gammaproteobacteria</taxon>
        <taxon>Enterobacterales</taxon>
        <taxon>Enterobacteriaceae</taxon>
        <taxon>Siccibacter</taxon>
    </lineage>
</organism>
<dbReference type="OrthoDB" id="8589936at2"/>
<dbReference type="InterPro" id="IPR052168">
    <property type="entry name" value="Cytochrome_b561_oxidase"/>
</dbReference>
<keyword evidence="6 13" id="KW-0812">Transmembrane</keyword>
<sequence length="176" mass="19831">MRSRYTTLQISIHWLVALLVIVAYATMELRGYAPRNLRWLVNMVHVSCGISVMVLMVARLLVRLKYPAPPIVPKPRGMMIGLSHLGHLAVYLIFIVLPVLGFLSMYYRGGNWMAFGLPMPSAAVGDEDLVETLSDYHVLIANISYFVVGIHAAAALLHHYLWKDNTLLRMMPGKRT</sequence>
<reference evidence="15 16" key="1">
    <citation type="submission" date="2018-03" db="EMBL/GenBank/DDBJ databases">
        <title>Draft genome sequence of the first documented clinical Siccibacter turicensis isolate in Austria.</title>
        <authorList>
            <person name="Lepuschitz S."/>
            <person name="Pekard-Amenitsch S."/>
            <person name="Haunold R."/>
            <person name="Schill S."/>
            <person name="Mach R."/>
            <person name="Allerberger F."/>
            <person name="Ruppitsch W."/>
            <person name="Forsythe S.J."/>
        </authorList>
    </citation>
    <scope>NUCLEOTIDE SEQUENCE [LARGE SCALE GENOMIC DNA]</scope>
    <source>
        <strain evidence="15 16">6100069499-17</strain>
    </source>
</reference>
<dbReference type="GO" id="GO:0022904">
    <property type="term" value="P:respiratory electron transport chain"/>
    <property type="evidence" value="ECO:0007669"/>
    <property type="project" value="InterPro"/>
</dbReference>
<evidence type="ECO:0000259" key="14">
    <source>
        <dbReference type="Pfam" id="PF01292"/>
    </source>
</evidence>
<dbReference type="NCBIfam" id="NF008566">
    <property type="entry name" value="PRK11513.1"/>
    <property type="match status" value="1"/>
</dbReference>
<name>A0A2P8VLE4_9ENTR</name>
<evidence type="ECO:0000256" key="12">
    <source>
        <dbReference type="ARBA" id="ARBA00037975"/>
    </source>
</evidence>
<keyword evidence="7" id="KW-0479">Metal-binding</keyword>
<feature type="transmembrane region" description="Helical" evidence="13">
    <location>
        <begin position="39"/>
        <end position="62"/>
    </location>
</feature>
<dbReference type="InterPro" id="IPR011577">
    <property type="entry name" value="Cyt_b561_bac/Ni-Hgenase"/>
</dbReference>
<keyword evidence="9 13" id="KW-1133">Transmembrane helix</keyword>
<keyword evidence="10" id="KW-0408">Iron</keyword>
<evidence type="ECO:0000256" key="8">
    <source>
        <dbReference type="ARBA" id="ARBA00022982"/>
    </source>
</evidence>
<proteinExistence type="inferred from homology"/>
<dbReference type="PANTHER" id="PTHR30529:SF4">
    <property type="entry name" value="SUPEROXIDE OXIDASE CYBB"/>
    <property type="match status" value="1"/>
</dbReference>
<comment type="caution">
    <text evidence="15">The sequence shown here is derived from an EMBL/GenBank/DDBJ whole genome shotgun (WGS) entry which is preliminary data.</text>
</comment>
<keyword evidence="5" id="KW-0349">Heme</keyword>
<keyword evidence="11 13" id="KW-0472">Membrane</keyword>
<dbReference type="GO" id="GO:0046872">
    <property type="term" value="F:metal ion binding"/>
    <property type="evidence" value="ECO:0007669"/>
    <property type="project" value="UniProtKB-KW"/>
</dbReference>
<dbReference type="Pfam" id="PF01292">
    <property type="entry name" value="Ni_hydr_CYTB"/>
    <property type="match status" value="1"/>
</dbReference>
<evidence type="ECO:0000256" key="11">
    <source>
        <dbReference type="ARBA" id="ARBA00023136"/>
    </source>
</evidence>
<evidence type="ECO:0000256" key="5">
    <source>
        <dbReference type="ARBA" id="ARBA00022617"/>
    </source>
</evidence>
<dbReference type="EMBL" id="PYEP01000003">
    <property type="protein sequence ID" value="PSN08362.1"/>
    <property type="molecule type" value="Genomic_DNA"/>
</dbReference>
<evidence type="ECO:0000256" key="3">
    <source>
        <dbReference type="ARBA" id="ARBA00022448"/>
    </source>
</evidence>
<dbReference type="GO" id="GO:0020037">
    <property type="term" value="F:heme binding"/>
    <property type="evidence" value="ECO:0007669"/>
    <property type="project" value="TreeGrafter"/>
</dbReference>
<keyword evidence="16" id="KW-1185">Reference proteome</keyword>
<dbReference type="GO" id="GO:0005886">
    <property type="term" value="C:plasma membrane"/>
    <property type="evidence" value="ECO:0007669"/>
    <property type="project" value="UniProtKB-SubCell"/>
</dbReference>
<dbReference type="InterPro" id="IPR016174">
    <property type="entry name" value="Di-haem_cyt_TM"/>
</dbReference>